<dbReference type="AlphaFoldDB" id="A0A0D0CXG8"/>
<dbReference type="Proteomes" id="UP000054538">
    <property type="component" value="Unassembled WGS sequence"/>
</dbReference>
<dbReference type="HOGENOM" id="CLU_047287_1_0_1"/>
<name>A0A0D0CXG8_9AGAM</name>
<dbReference type="EMBL" id="KN826058">
    <property type="protein sequence ID" value="KIK80268.1"/>
    <property type="molecule type" value="Genomic_DNA"/>
</dbReference>
<proteinExistence type="predicted"/>
<dbReference type="OrthoDB" id="2669721at2759"/>
<gene>
    <name evidence="1" type="ORF">PAXRUDRAFT_159097</name>
</gene>
<reference evidence="2" key="2">
    <citation type="submission" date="2015-01" db="EMBL/GenBank/DDBJ databases">
        <title>Evolutionary Origins and Diversification of the Mycorrhizal Mutualists.</title>
        <authorList>
            <consortium name="DOE Joint Genome Institute"/>
            <consortium name="Mycorrhizal Genomics Consortium"/>
            <person name="Kohler A."/>
            <person name="Kuo A."/>
            <person name="Nagy L.G."/>
            <person name="Floudas D."/>
            <person name="Copeland A."/>
            <person name="Barry K.W."/>
            <person name="Cichocki N."/>
            <person name="Veneault-Fourrey C."/>
            <person name="LaButti K."/>
            <person name="Lindquist E.A."/>
            <person name="Lipzen A."/>
            <person name="Lundell T."/>
            <person name="Morin E."/>
            <person name="Murat C."/>
            <person name="Riley R."/>
            <person name="Ohm R."/>
            <person name="Sun H."/>
            <person name="Tunlid A."/>
            <person name="Henrissat B."/>
            <person name="Grigoriev I.V."/>
            <person name="Hibbett D.S."/>
            <person name="Martin F."/>
        </authorList>
    </citation>
    <scope>NUCLEOTIDE SEQUENCE [LARGE SCALE GENOMIC DNA]</scope>
    <source>
        <strain evidence="2">Ve08.2h10</strain>
    </source>
</reference>
<keyword evidence="2" id="KW-1185">Reference proteome</keyword>
<protein>
    <submittedName>
        <fullName evidence="1">Uncharacterized protein</fullName>
    </submittedName>
</protein>
<dbReference type="InParanoid" id="A0A0D0CXG8"/>
<accession>A0A0D0CXG8</accession>
<organism evidence="1 2">
    <name type="scientific">Paxillus rubicundulus Ve08.2h10</name>
    <dbReference type="NCBI Taxonomy" id="930991"/>
    <lineage>
        <taxon>Eukaryota</taxon>
        <taxon>Fungi</taxon>
        <taxon>Dikarya</taxon>
        <taxon>Basidiomycota</taxon>
        <taxon>Agaricomycotina</taxon>
        <taxon>Agaricomycetes</taxon>
        <taxon>Agaricomycetidae</taxon>
        <taxon>Boletales</taxon>
        <taxon>Paxilineae</taxon>
        <taxon>Paxillaceae</taxon>
        <taxon>Paxillus</taxon>
    </lineage>
</organism>
<sequence length="185" mass="21873">MDDVATWQWAVLSDDNIWKAHGEAIHNAGWHIPGLFDTKPHNIAEKINTDYKTWEFQLYTFILGPTLLYGILPELYWVNYCKLMQGFQIMCQHSIMAEEVHEAHDLLCSWHHKFEELYYQRSEVCLHFVCLSVHQVIHLALETIQKGPPICYAQWTIVLEITVFLVCHHMDHICRYLYTSVYTCM</sequence>
<reference evidence="1 2" key="1">
    <citation type="submission" date="2014-04" db="EMBL/GenBank/DDBJ databases">
        <authorList>
            <consortium name="DOE Joint Genome Institute"/>
            <person name="Kuo A."/>
            <person name="Kohler A."/>
            <person name="Jargeat P."/>
            <person name="Nagy L.G."/>
            <person name="Floudas D."/>
            <person name="Copeland A."/>
            <person name="Barry K.W."/>
            <person name="Cichocki N."/>
            <person name="Veneault-Fourrey C."/>
            <person name="LaButti K."/>
            <person name="Lindquist E.A."/>
            <person name="Lipzen A."/>
            <person name="Lundell T."/>
            <person name="Morin E."/>
            <person name="Murat C."/>
            <person name="Sun H."/>
            <person name="Tunlid A."/>
            <person name="Henrissat B."/>
            <person name="Grigoriev I.V."/>
            <person name="Hibbett D.S."/>
            <person name="Martin F."/>
            <person name="Nordberg H.P."/>
            <person name="Cantor M.N."/>
            <person name="Hua S.X."/>
        </authorList>
    </citation>
    <scope>NUCLEOTIDE SEQUENCE [LARGE SCALE GENOMIC DNA]</scope>
    <source>
        <strain evidence="1 2">Ve08.2h10</strain>
    </source>
</reference>
<evidence type="ECO:0000313" key="1">
    <source>
        <dbReference type="EMBL" id="KIK80268.1"/>
    </source>
</evidence>
<evidence type="ECO:0000313" key="2">
    <source>
        <dbReference type="Proteomes" id="UP000054538"/>
    </source>
</evidence>